<sequence>MKTKRKINSFFPLLALSLLLIPFVATQLTPEVNWSILDFIVMGALLLSFSYGVFFIIQFAKRKWFKYGLIVLLFVMLLLVWVELAVGLFSV</sequence>
<feature type="transmembrane region" description="Helical" evidence="1">
    <location>
        <begin position="36"/>
        <end position="57"/>
    </location>
</feature>
<keyword evidence="1" id="KW-1133">Transmembrane helix</keyword>
<organism evidence="2 3">
    <name type="scientific">Psychroflexus salarius</name>
    <dbReference type="NCBI Taxonomy" id="1155689"/>
    <lineage>
        <taxon>Bacteria</taxon>
        <taxon>Pseudomonadati</taxon>
        <taxon>Bacteroidota</taxon>
        <taxon>Flavobacteriia</taxon>
        <taxon>Flavobacteriales</taxon>
        <taxon>Flavobacteriaceae</taxon>
        <taxon>Psychroflexus</taxon>
    </lineage>
</organism>
<accession>A0A1M4WRH8</accession>
<dbReference type="EMBL" id="FQTW01000006">
    <property type="protein sequence ID" value="SHE83582.1"/>
    <property type="molecule type" value="Genomic_DNA"/>
</dbReference>
<dbReference type="STRING" id="1155689.SAMN05444278_106118"/>
<gene>
    <name evidence="2" type="ORF">SAMN05444278_106118</name>
</gene>
<feature type="transmembrane region" description="Helical" evidence="1">
    <location>
        <begin position="69"/>
        <end position="89"/>
    </location>
</feature>
<evidence type="ECO:0000313" key="2">
    <source>
        <dbReference type="EMBL" id="SHE83582.1"/>
    </source>
</evidence>
<protein>
    <submittedName>
        <fullName evidence="2">Uncharacterized protein</fullName>
    </submittedName>
</protein>
<dbReference type="Proteomes" id="UP000184462">
    <property type="component" value="Unassembled WGS sequence"/>
</dbReference>
<reference evidence="2 3" key="1">
    <citation type="submission" date="2016-11" db="EMBL/GenBank/DDBJ databases">
        <authorList>
            <person name="Jaros S."/>
            <person name="Januszkiewicz K."/>
            <person name="Wedrychowicz H."/>
        </authorList>
    </citation>
    <scope>NUCLEOTIDE SEQUENCE [LARGE SCALE GENOMIC DNA]</scope>
    <source>
        <strain evidence="2 3">DSM 25661</strain>
    </source>
</reference>
<keyword evidence="1" id="KW-0472">Membrane</keyword>
<keyword evidence="1" id="KW-0812">Transmembrane</keyword>
<name>A0A1M4WRH8_9FLAO</name>
<evidence type="ECO:0000256" key="1">
    <source>
        <dbReference type="SAM" id="Phobius"/>
    </source>
</evidence>
<proteinExistence type="predicted"/>
<dbReference type="OrthoDB" id="9813621at2"/>
<keyword evidence="3" id="KW-1185">Reference proteome</keyword>
<evidence type="ECO:0000313" key="3">
    <source>
        <dbReference type="Proteomes" id="UP000184462"/>
    </source>
</evidence>
<dbReference type="AlphaFoldDB" id="A0A1M4WRH8"/>
<dbReference type="RefSeq" id="WP_073193228.1">
    <property type="nucleotide sequence ID" value="NZ_FQTW01000006.1"/>
</dbReference>